<dbReference type="InterPro" id="IPR036526">
    <property type="entry name" value="C-N_Hydrolase_sf"/>
</dbReference>
<dbReference type="SUPFAM" id="SSF56317">
    <property type="entry name" value="Carbon-nitrogen hydrolase"/>
    <property type="match status" value="1"/>
</dbReference>
<dbReference type="PANTHER" id="PTHR23088:SF27">
    <property type="entry name" value="DEAMINATED GLUTATHIONE AMIDASE"/>
    <property type="match status" value="1"/>
</dbReference>
<reference evidence="3" key="1">
    <citation type="submission" date="2020-05" db="EMBL/GenBank/DDBJ databases">
        <authorList>
            <person name="Chiriac C."/>
            <person name="Salcher M."/>
            <person name="Ghai R."/>
            <person name="Kavagutti S V."/>
        </authorList>
    </citation>
    <scope>NUCLEOTIDE SEQUENCE</scope>
</reference>
<dbReference type="InterPro" id="IPR045254">
    <property type="entry name" value="Nit1/2_C-N_Hydrolase"/>
</dbReference>
<dbReference type="PANTHER" id="PTHR23088">
    <property type="entry name" value="NITRILASE-RELATED"/>
    <property type="match status" value="1"/>
</dbReference>
<evidence type="ECO:0000259" key="2">
    <source>
        <dbReference type="PROSITE" id="PS50263"/>
    </source>
</evidence>
<dbReference type="GO" id="GO:0016811">
    <property type="term" value="F:hydrolase activity, acting on carbon-nitrogen (but not peptide) bonds, in linear amides"/>
    <property type="evidence" value="ECO:0007669"/>
    <property type="project" value="InterPro"/>
</dbReference>
<dbReference type="Pfam" id="PF00795">
    <property type="entry name" value="CN_hydrolase"/>
    <property type="match status" value="1"/>
</dbReference>
<proteinExistence type="predicted"/>
<gene>
    <name evidence="3" type="ORF">UFOPK3444_00565</name>
</gene>
<dbReference type="CDD" id="cd07572">
    <property type="entry name" value="nit"/>
    <property type="match status" value="1"/>
</dbReference>
<dbReference type="AlphaFoldDB" id="A0A6J7DLC3"/>
<name>A0A6J7DLC3_9ZZZZ</name>
<evidence type="ECO:0000313" key="3">
    <source>
        <dbReference type="EMBL" id="CAB4868073.1"/>
    </source>
</evidence>
<dbReference type="PROSITE" id="PS50263">
    <property type="entry name" value="CN_HYDROLASE"/>
    <property type="match status" value="1"/>
</dbReference>
<dbReference type="EMBL" id="CAFBLU010000006">
    <property type="protein sequence ID" value="CAB4868073.1"/>
    <property type="molecule type" value="Genomic_DNA"/>
</dbReference>
<organism evidence="3">
    <name type="scientific">freshwater metagenome</name>
    <dbReference type="NCBI Taxonomy" id="449393"/>
    <lineage>
        <taxon>unclassified sequences</taxon>
        <taxon>metagenomes</taxon>
        <taxon>ecological metagenomes</taxon>
    </lineage>
</organism>
<sequence>MTVRAAAVQLESNASHAANLASAEDGVRAAAKDGAKLVVLPEKWPLLTDDDATREGAELLDGPSMSMASDLAEELKIDLIAGSFAEQVAGTDLLSNTSIHFGPDGAAKAVYRKIHLFDASVGGRDYLESAAFAPGDQPVLSETADGTIIGMAICFDIRFPELFSNLAGAGAEVFVLPAAFTKVTTDAHWEVLLRARAIENGCHIVAANQNGSDGIGRPSGGNSMIVSPWGKVLDRAPHGYSMALAELEAEDRAAAREALPMSDLRRNAASFEAMRGNG</sequence>
<evidence type="ECO:0000256" key="1">
    <source>
        <dbReference type="ARBA" id="ARBA00022801"/>
    </source>
</evidence>
<feature type="domain" description="CN hydrolase" evidence="2">
    <location>
        <begin position="3"/>
        <end position="266"/>
    </location>
</feature>
<dbReference type="Gene3D" id="3.60.110.10">
    <property type="entry name" value="Carbon-nitrogen hydrolase"/>
    <property type="match status" value="1"/>
</dbReference>
<dbReference type="InterPro" id="IPR003010">
    <property type="entry name" value="C-N_Hydrolase"/>
</dbReference>
<accession>A0A6J7DLC3</accession>
<protein>
    <submittedName>
        <fullName evidence="3">Unannotated protein</fullName>
    </submittedName>
</protein>
<keyword evidence="1" id="KW-0378">Hydrolase</keyword>